<dbReference type="OrthoDB" id="1304102at2759"/>
<sequence length="134" mass="14822">MKQDPTVNSIISPNDAVAKILGKEHPGRVRCMGLTVTPTSAFGNTSLRLRGLCESSSNSQPTNAQNEDRFVQLESQMENTLNAFKNYVLIKEGRIPDELASIFDSHPQSHEDGNQHESRTSHVRRSSSASNQDQ</sequence>
<dbReference type="AlphaFoldDB" id="A0A2G9HUX5"/>
<accession>A0A2G9HUX5</accession>
<dbReference type="Proteomes" id="UP000231279">
    <property type="component" value="Unassembled WGS sequence"/>
</dbReference>
<keyword evidence="3" id="KW-1185">Reference proteome</keyword>
<evidence type="ECO:0000256" key="1">
    <source>
        <dbReference type="SAM" id="MobiDB-lite"/>
    </source>
</evidence>
<protein>
    <submittedName>
        <fullName evidence="2">Uncharacterized protein</fullName>
    </submittedName>
</protein>
<name>A0A2G9HUX5_9LAMI</name>
<proteinExistence type="predicted"/>
<gene>
    <name evidence="2" type="ORF">CDL12_05985</name>
</gene>
<feature type="compositionally biased region" description="Basic and acidic residues" evidence="1">
    <location>
        <begin position="107"/>
        <end position="120"/>
    </location>
</feature>
<dbReference type="EMBL" id="NKXS01000958">
    <property type="protein sequence ID" value="PIN21315.1"/>
    <property type="molecule type" value="Genomic_DNA"/>
</dbReference>
<feature type="region of interest" description="Disordered" evidence="1">
    <location>
        <begin position="100"/>
        <end position="134"/>
    </location>
</feature>
<evidence type="ECO:0000313" key="2">
    <source>
        <dbReference type="EMBL" id="PIN21315.1"/>
    </source>
</evidence>
<organism evidence="2 3">
    <name type="scientific">Handroanthus impetiginosus</name>
    <dbReference type="NCBI Taxonomy" id="429701"/>
    <lineage>
        <taxon>Eukaryota</taxon>
        <taxon>Viridiplantae</taxon>
        <taxon>Streptophyta</taxon>
        <taxon>Embryophyta</taxon>
        <taxon>Tracheophyta</taxon>
        <taxon>Spermatophyta</taxon>
        <taxon>Magnoliopsida</taxon>
        <taxon>eudicotyledons</taxon>
        <taxon>Gunneridae</taxon>
        <taxon>Pentapetalae</taxon>
        <taxon>asterids</taxon>
        <taxon>lamiids</taxon>
        <taxon>Lamiales</taxon>
        <taxon>Bignoniaceae</taxon>
        <taxon>Crescentiina</taxon>
        <taxon>Tabebuia alliance</taxon>
        <taxon>Handroanthus</taxon>
    </lineage>
</organism>
<reference evidence="3" key="1">
    <citation type="journal article" date="2018" name="Gigascience">
        <title>Genome assembly of the Pink Ipe (Handroanthus impetiginosus, Bignoniaceae), a highly valued, ecologically keystone Neotropical timber forest tree.</title>
        <authorList>
            <person name="Silva-Junior O.B."/>
            <person name="Grattapaglia D."/>
            <person name="Novaes E."/>
            <person name="Collevatti R.G."/>
        </authorList>
    </citation>
    <scope>NUCLEOTIDE SEQUENCE [LARGE SCALE GENOMIC DNA]</scope>
    <source>
        <strain evidence="3">cv. UFG-1</strain>
    </source>
</reference>
<comment type="caution">
    <text evidence="2">The sequence shown here is derived from an EMBL/GenBank/DDBJ whole genome shotgun (WGS) entry which is preliminary data.</text>
</comment>
<evidence type="ECO:0000313" key="3">
    <source>
        <dbReference type="Proteomes" id="UP000231279"/>
    </source>
</evidence>